<gene>
    <name evidence="3" type="ORF">EJP69_03310</name>
</gene>
<dbReference type="PANTHER" id="PTHR31157:SF1">
    <property type="entry name" value="SCP DOMAIN-CONTAINING PROTEIN"/>
    <property type="match status" value="1"/>
</dbReference>
<keyword evidence="4" id="KW-1185">Reference proteome</keyword>
<proteinExistence type="predicted"/>
<reference evidence="3 4" key="1">
    <citation type="submission" date="2018-12" db="EMBL/GenBank/DDBJ databases">
        <title>The genome of Variovorax gossypii DSM 100435.</title>
        <authorList>
            <person name="Gao J."/>
            <person name="Sun J."/>
        </authorList>
    </citation>
    <scope>NUCLEOTIDE SEQUENCE [LARGE SCALE GENOMIC DNA]</scope>
    <source>
        <strain evidence="3 4">DSM 100435</strain>
    </source>
</reference>
<name>A0A3S0JB40_9BURK</name>
<feature type="region of interest" description="Disordered" evidence="1">
    <location>
        <begin position="42"/>
        <end position="61"/>
    </location>
</feature>
<dbReference type="OrthoDB" id="68195at2"/>
<dbReference type="PROSITE" id="PS51257">
    <property type="entry name" value="PROKAR_LIPOPROTEIN"/>
    <property type="match status" value="1"/>
</dbReference>
<dbReference type="RefSeq" id="WP_126468721.1">
    <property type="nucleotide sequence ID" value="NZ_RXOE01000001.1"/>
</dbReference>
<dbReference type="Gene3D" id="3.40.33.10">
    <property type="entry name" value="CAP"/>
    <property type="match status" value="1"/>
</dbReference>
<dbReference type="InterPro" id="IPR035940">
    <property type="entry name" value="CAP_sf"/>
</dbReference>
<evidence type="ECO:0000313" key="4">
    <source>
        <dbReference type="Proteomes" id="UP000267418"/>
    </source>
</evidence>
<dbReference type="CDD" id="cd05379">
    <property type="entry name" value="CAP_bacterial"/>
    <property type="match status" value="1"/>
</dbReference>
<dbReference type="SUPFAM" id="SSF55797">
    <property type="entry name" value="PR-1-like"/>
    <property type="match status" value="1"/>
</dbReference>
<dbReference type="Pfam" id="PF00188">
    <property type="entry name" value="CAP"/>
    <property type="match status" value="1"/>
</dbReference>
<dbReference type="AlphaFoldDB" id="A0A3S0JB40"/>
<sequence>MNLRHTATATSVLATLLLASCGGGGGGGGGGVPLGLGVPAAPAPAPAPATAPAPAPASAPTALESCGLPDFAQDTITRVNQFRSEARTCGTTQFPAAAPLSWNTRLDTAAARQSNDMVAKNFFDHTGSDGSTVGVRVTDAGYAWSGVAENIAAGQTSVASAMNSWQLSEGHCRNLMGASYKHVALACVRGTSANAYPFYWTMVLATP</sequence>
<feature type="compositionally biased region" description="Pro residues" evidence="1">
    <location>
        <begin position="42"/>
        <end position="57"/>
    </location>
</feature>
<evidence type="ECO:0000313" key="3">
    <source>
        <dbReference type="EMBL" id="RTQ36784.1"/>
    </source>
</evidence>
<protein>
    <submittedName>
        <fullName evidence="3">CAP domain-containing protein</fullName>
    </submittedName>
</protein>
<dbReference type="Proteomes" id="UP000267418">
    <property type="component" value="Unassembled WGS sequence"/>
</dbReference>
<dbReference type="InterPro" id="IPR014044">
    <property type="entry name" value="CAP_dom"/>
</dbReference>
<dbReference type="EMBL" id="RXOE01000001">
    <property type="protein sequence ID" value="RTQ36784.1"/>
    <property type="molecule type" value="Genomic_DNA"/>
</dbReference>
<evidence type="ECO:0000259" key="2">
    <source>
        <dbReference type="Pfam" id="PF00188"/>
    </source>
</evidence>
<feature type="domain" description="SCP" evidence="2">
    <location>
        <begin position="78"/>
        <end position="203"/>
    </location>
</feature>
<accession>A0A3S0JB40</accession>
<dbReference type="PANTHER" id="PTHR31157">
    <property type="entry name" value="SCP DOMAIN-CONTAINING PROTEIN"/>
    <property type="match status" value="1"/>
</dbReference>
<comment type="caution">
    <text evidence="3">The sequence shown here is derived from an EMBL/GenBank/DDBJ whole genome shotgun (WGS) entry which is preliminary data.</text>
</comment>
<evidence type="ECO:0000256" key="1">
    <source>
        <dbReference type="SAM" id="MobiDB-lite"/>
    </source>
</evidence>
<organism evidence="3 4">
    <name type="scientific">Variovorax gossypii</name>
    <dbReference type="NCBI Taxonomy" id="1679495"/>
    <lineage>
        <taxon>Bacteria</taxon>
        <taxon>Pseudomonadati</taxon>
        <taxon>Pseudomonadota</taxon>
        <taxon>Betaproteobacteria</taxon>
        <taxon>Burkholderiales</taxon>
        <taxon>Comamonadaceae</taxon>
        <taxon>Variovorax</taxon>
    </lineage>
</organism>